<organism evidence="8 9">
    <name type="scientific">Petrolisthes cinctipes</name>
    <name type="common">Flat porcelain crab</name>
    <dbReference type="NCBI Taxonomy" id="88211"/>
    <lineage>
        <taxon>Eukaryota</taxon>
        <taxon>Metazoa</taxon>
        <taxon>Ecdysozoa</taxon>
        <taxon>Arthropoda</taxon>
        <taxon>Crustacea</taxon>
        <taxon>Multicrustacea</taxon>
        <taxon>Malacostraca</taxon>
        <taxon>Eumalacostraca</taxon>
        <taxon>Eucarida</taxon>
        <taxon>Decapoda</taxon>
        <taxon>Pleocyemata</taxon>
        <taxon>Anomura</taxon>
        <taxon>Galatheoidea</taxon>
        <taxon>Porcellanidae</taxon>
        <taxon>Petrolisthes</taxon>
    </lineage>
</organism>
<keyword evidence="2" id="KW-0678">Repressor</keyword>
<dbReference type="GO" id="GO:0030154">
    <property type="term" value="P:cell differentiation"/>
    <property type="evidence" value="ECO:0007669"/>
    <property type="project" value="TreeGrafter"/>
</dbReference>
<dbReference type="GO" id="GO:0000122">
    <property type="term" value="P:negative regulation of transcription by RNA polymerase II"/>
    <property type="evidence" value="ECO:0007669"/>
    <property type="project" value="InterPro"/>
</dbReference>
<dbReference type="GO" id="GO:0005634">
    <property type="term" value="C:nucleus"/>
    <property type="evidence" value="ECO:0007669"/>
    <property type="project" value="UniProtKB-SubCell"/>
</dbReference>
<dbReference type="GO" id="GO:0032922">
    <property type="term" value="P:circadian regulation of gene expression"/>
    <property type="evidence" value="ECO:0007669"/>
    <property type="project" value="TreeGrafter"/>
</dbReference>
<keyword evidence="4" id="KW-0804">Transcription</keyword>
<gene>
    <name evidence="8" type="ORF">Pcinc_011405</name>
</gene>
<evidence type="ECO:0000256" key="6">
    <source>
        <dbReference type="SAM" id="MobiDB-lite"/>
    </source>
</evidence>
<dbReference type="GO" id="GO:0005737">
    <property type="term" value="C:cytoplasm"/>
    <property type="evidence" value="ECO:0007669"/>
    <property type="project" value="InterPro"/>
</dbReference>
<dbReference type="PROSITE" id="PS50888">
    <property type="entry name" value="BHLH"/>
    <property type="match status" value="1"/>
</dbReference>
<dbReference type="Pfam" id="PF00010">
    <property type="entry name" value="HLH"/>
    <property type="match status" value="1"/>
</dbReference>
<feature type="compositionally biased region" description="Basic and acidic residues" evidence="6">
    <location>
        <begin position="85"/>
        <end position="94"/>
    </location>
</feature>
<dbReference type="Gene3D" id="4.10.280.10">
    <property type="entry name" value="Helix-loop-helix DNA-binding domain"/>
    <property type="match status" value="1"/>
</dbReference>
<reference evidence="8" key="1">
    <citation type="submission" date="2023-10" db="EMBL/GenBank/DDBJ databases">
        <title>Genome assemblies of two species of porcelain crab, Petrolisthes cinctipes and Petrolisthes manimaculis (Anomura: Porcellanidae).</title>
        <authorList>
            <person name="Angst P."/>
        </authorList>
    </citation>
    <scope>NUCLEOTIDE SEQUENCE</scope>
    <source>
        <strain evidence="8">PB745_01</strain>
        <tissue evidence="8">Gill</tissue>
    </source>
</reference>
<feature type="region of interest" description="Disordered" evidence="6">
    <location>
        <begin position="262"/>
        <end position="308"/>
    </location>
</feature>
<dbReference type="PANTHER" id="PTHR11723">
    <property type="entry name" value="DNA-BINDING PROTEIN INHIBITOR"/>
    <property type="match status" value="1"/>
</dbReference>
<evidence type="ECO:0000256" key="1">
    <source>
        <dbReference type="ARBA" id="ARBA00004123"/>
    </source>
</evidence>
<feature type="region of interest" description="Disordered" evidence="6">
    <location>
        <begin position="201"/>
        <end position="238"/>
    </location>
</feature>
<feature type="compositionally biased region" description="Low complexity" evidence="6">
    <location>
        <begin position="265"/>
        <end position="278"/>
    </location>
</feature>
<dbReference type="EMBL" id="JAWQEG010000894">
    <property type="protein sequence ID" value="KAK3884317.1"/>
    <property type="molecule type" value="Genomic_DNA"/>
</dbReference>
<evidence type="ECO:0000256" key="5">
    <source>
        <dbReference type="ARBA" id="ARBA00023242"/>
    </source>
</evidence>
<dbReference type="PANTHER" id="PTHR11723:SF17">
    <property type="entry name" value="PROTEIN EXTRA-MACROCHAETAE"/>
    <property type="match status" value="1"/>
</dbReference>
<evidence type="ECO:0000256" key="4">
    <source>
        <dbReference type="ARBA" id="ARBA00023163"/>
    </source>
</evidence>
<dbReference type="InterPro" id="IPR036638">
    <property type="entry name" value="HLH_DNA-bd_sf"/>
</dbReference>
<comment type="subcellular location">
    <subcellularLocation>
        <location evidence="1">Nucleus</location>
    </subcellularLocation>
</comment>
<evidence type="ECO:0000313" key="8">
    <source>
        <dbReference type="EMBL" id="KAK3884317.1"/>
    </source>
</evidence>
<dbReference type="Proteomes" id="UP001286313">
    <property type="component" value="Unassembled WGS sequence"/>
</dbReference>
<evidence type="ECO:0000256" key="2">
    <source>
        <dbReference type="ARBA" id="ARBA00022491"/>
    </source>
</evidence>
<keyword evidence="3" id="KW-0805">Transcription regulation</keyword>
<name>A0AAE1KUG0_PETCI</name>
<proteinExistence type="predicted"/>
<protein>
    <recommendedName>
        <fullName evidence="7">BHLH domain-containing protein</fullName>
    </recommendedName>
</protein>
<keyword evidence="9" id="KW-1185">Reference proteome</keyword>
<sequence>MPRNVRPGRGQPEVRQERQEIREYLDKLRQLVPGCPKAGKLSRLAVIQHVIDYIVELQDTLVHHPVNSILANPDLQDLATSIPTHPDHHSDHYYPHNPDYSPPSSLNPGEEDLSLTSLTTTTPTTTPPLHQDQEYSNSLHPNYPTPPHQSYDDDYPPHHHQQDSTNTPLHHENHDYSSPPPHHQQHNREVYRRAPHHNNEEVYSSASHPHNRHYSAPHHPNRNNEEVYSSASHSRNRHYSAPHHLHNQEVYNAPHHSIEKDSVQPTTTTITTTPPDVTKTNRKHTNTSTGSCRRPLGVLSSLKTHRNQ</sequence>
<feature type="region of interest" description="Disordered" evidence="6">
    <location>
        <begin position="80"/>
        <end position="188"/>
    </location>
</feature>
<comment type="caution">
    <text evidence="8">The sequence shown here is derived from an EMBL/GenBank/DDBJ whole genome shotgun (WGS) entry which is preliminary data.</text>
</comment>
<accession>A0AAE1KUG0</accession>
<dbReference type="InterPro" id="IPR011598">
    <property type="entry name" value="bHLH_dom"/>
</dbReference>
<keyword evidence="5" id="KW-0539">Nucleus</keyword>
<feature type="compositionally biased region" description="Basic residues" evidence="6">
    <location>
        <begin position="209"/>
        <end position="221"/>
    </location>
</feature>
<feature type="compositionally biased region" description="Low complexity" evidence="6">
    <location>
        <begin position="114"/>
        <end position="129"/>
    </location>
</feature>
<dbReference type="InterPro" id="IPR026052">
    <property type="entry name" value="DNA-bd_prot-inh"/>
</dbReference>
<evidence type="ECO:0000259" key="7">
    <source>
        <dbReference type="PROSITE" id="PS50888"/>
    </source>
</evidence>
<evidence type="ECO:0000256" key="3">
    <source>
        <dbReference type="ARBA" id="ARBA00023015"/>
    </source>
</evidence>
<dbReference type="AlphaFoldDB" id="A0AAE1KUG0"/>
<dbReference type="SMART" id="SM00353">
    <property type="entry name" value="HLH"/>
    <property type="match status" value="1"/>
</dbReference>
<dbReference type="SUPFAM" id="SSF47459">
    <property type="entry name" value="HLH, helix-loop-helix DNA-binding domain"/>
    <property type="match status" value="1"/>
</dbReference>
<feature type="domain" description="BHLH" evidence="7">
    <location>
        <begin position="5"/>
        <end position="57"/>
    </location>
</feature>
<evidence type="ECO:0000313" key="9">
    <source>
        <dbReference type="Proteomes" id="UP001286313"/>
    </source>
</evidence>
<dbReference type="GO" id="GO:0046983">
    <property type="term" value="F:protein dimerization activity"/>
    <property type="evidence" value="ECO:0007669"/>
    <property type="project" value="InterPro"/>
</dbReference>